<dbReference type="RefSeq" id="WP_266124541.1">
    <property type="nucleotide sequence ID" value="NZ_JAJHNU010000001.1"/>
</dbReference>
<sequence length="197" mass="22543">MSTPLASVLVLDTCVLLSNVLRRLLLTLAQQSYLTPVWSDVIADEWQRNAAKLWKYFPQSIEQQWADLERAFPSANLGVVEQYKKGLRHSDPKDWHVIAAARAAQAQWPELSVAVVTRNIKDFNRSELRRVGVGLYEPDEYLYRLAISEPQAMLAVLHTLPSLMVTPEAQALPTNELLRRDRLFRLAQFYKQQEAVA</sequence>
<dbReference type="EMBL" id="JAJHNU010000001">
    <property type="protein sequence ID" value="MDN4120832.1"/>
    <property type="molecule type" value="Genomic_DNA"/>
</dbReference>
<protein>
    <submittedName>
        <fullName evidence="2">PIN domain-containing protein</fullName>
    </submittedName>
</protein>
<dbReference type="InterPro" id="IPR002716">
    <property type="entry name" value="PIN_dom"/>
</dbReference>
<comment type="caution">
    <text evidence="2">The sequence shown here is derived from an EMBL/GenBank/DDBJ whole genome shotgun (WGS) entry which is preliminary data.</text>
</comment>
<feature type="domain" description="PIN" evidence="1">
    <location>
        <begin position="9"/>
        <end position="120"/>
    </location>
</feature>
<reference evidence="2" key="1">
    <citation type="submission" date="2021-11" db="EMBL/GenBank/DDBJ databases">
        <title>Draft genome sequence of Alcaligenes endophyticus type strain CCUG 75668T.</title>
        <authorList>
            <person name="Salva-Serra F."/>
            <person name="Duran R.E."/>
            <person name="Seeger M."/>
            <person name="Moore E.R.B."/>
            <person name="Jaen-Luchoro D."/>
        </authorList>
    </citation>
    <scope>NUCLEOTIDE SEQUENCE</scope>
    <source>
        <strain evidence="2">CCUG 75668</strain>
    </source>
</reference>
<name>A0ABT8EHT2_9BURK</name>
<proteinExistence type="predicted"/>
<evidence type="ECO:0000313" key="3">
    <source>
        <dbReference type="Proteomes" id="UP001168613"/>
    </source>
</evidence>
<organism evidence="2 3">
    <name type="scientific">Alcaligenes endophyticus</name>
    <dbReference type="NCBI Taxonomy" id="1929088"/>
    <lineage>
        <taxon>Bacteria</taxon>
        <taxon>Pseudomonadati</taxon>
        <taxon>Pseudomonadota</taxon>
        <taxon>Betaproteobacteria</taxon>
        <taxon>Burkholderiales</taxon>
        <taxon>Alcaligenaceae</taxon>
        <taxon>Alcaligenes</taxon>
    </lineage>
</organism>
<keyword evidence="3" id="KW-1185">Reference proteome</keyword>
<dbReference type="Pfam" id="PF13470">
    <property type="entry name" value="PIN_3"/>
    <property type="match status" value="1"/>
</dbReference>
<evidence type="ECO:0000259" key="1">
    <source>
        <dbReference type="Pfam" id="PF13470"/>
    </source>
</evidence>
<dbReference type="Proteomes" id="UP001168613">
    <property type="component" value="Unassembled WGS sequence"/>
</dbReference>
<evidence type="ECO:0000313" key="2">
    <source>
        <dbReference type="EMBL" id="MDN4120832.1"/>
    </source>
</evidence>
<accession>A0ABT8EHT2</accession>
<gene>
    <name evidence="2" type="ORF">LMS43_06000</name>
</gene>